<dbReference type="GO" id="GO:0006915">
    <property type="term" value="P:apoptotic process"/>
    <property type="evidence" value="ECO:0007669"/>
    <property type="project" value="UniProtKB-KW"/>
</dbReference>
<sequence>MASEKIPLYALLIGINSYLTAGFPSLRGAVPDTLDFKRYLETELAVPSEQIIVLVDNKATRTAMIDALAAFGTDKRIEKGDAILFYYAGHGTELDPPTPWKLDGNNEKIQAIVPYDCNSGEAMGLTVPPIPDYTLKVLLSRIAREKGDNITVIFDCCHSASGTRGSRPVESVESDSVVRVRSAELPSFVCPDNLDEDILNNGARGAFVAPKHSMRGLGSHTLLSACGKEELAREERGHGRFSASLLRLLRQVSPENLRHSEILGHALFPRILDQNPQCEGIYKDRTLFNRKVLPAQRKSFAIEQKGGNYTVGAGTIHRITKNSEFTVYRKTDITLSNPVGTLVVEQVAPFYSSAQVPEGSSKLDLTQPLISVIKKLAPQEFRIRTPPGNGFTSVYHEFLKARKQEFGNITLVNATRDDAHAEISLTDENRILFKFNTGRGLGGTLDVAENSIDNDDDDLARVLAAAICFYGEFENHYEDSDISKNVSVEIYRLVIMNDQTMGFGDFGPPRMRPVGPNLYNDGVVNVHMQYANAAEDDYIPYGIRVVNKSGGDLYANLFHFNHGELSISPCAIAHDSGHHTLDVPLRKKGGALTIGYGNSGYPAVSFNVADGLDLEVGFLKVYLTTESVDLSYIQQDTPFVVSRHMVQHKPKPKTAWTDIIVPIIQHRETLRHDTQIQN</sequence>
<dbReference type="Gene3D" id="3.40.50.1460">
    <property type="match status" value="1"/>
</dbReference>
<evidence type="ECO:0000256" key="3">
    <source>
        <dbReference type="ARBA" id="ARBA00022807"/>
    </source>
</evidence>
<dbReference type="AlphaFoldDB" id="A0A0D2P1S2"/>
<dbReference type="InterPro" id="IPR029030">
    <property type="entry name" value="Caspase-like_dom_sf"/>
</dbReference>
<organism evidence="5 6">
    <name type="scientific">Hypholoma sublateritium (strain FD-334 SS-4)</name>
    <dbReference type="NCBI Taxonomy" id="945553"/>
    <lineage>
        <taxon>Eukaryota</taxon>
        <taxon>Fungi</taxon>
        <taxon>Dikarya</taxon>
        <taxon>Basidiomycota</taxon>
        <taxon>Agaricomycotina</taxon>
        <taxon>Agaricomycetes</taxon>
        <taxon>Agaricomycetidae</taxon>
        <taxon>Agaricales</taxon>
        <taxon>Agaricineae</taxon>
        <taxon>Strophariaceae</taxon>
        <taxon>Hypholoma</taxon>
    </lineage>
</organism>
<keyword evidence="3" id="KW-0645">Protease</keyword>
<keyword evidence="2" id="KW-0053">Apoptosis</keyword>
<name>A0A0D2P1S2_HYPSF</name>
<feature type="domain" description="Peptidase C14 caspase" evidence="4">
    <location>
        <begin position="9"/>
        <end position="253"/>
    </location>
</feature>
<accession>A0A0D2P1S2</accession>
<reference evidence="6" key="1">
    <citation type="submission" date="2014-04" db="EMBL/GenBank/DDBJ databases">
        <title>Evolutionary Origins and Diversification of the Mycorrhizal Mutualists.</title>
        <authorList>
            <consortium name="DOE Joint Genome Institute"/>
            <consortium name="Mycorrhizal Genomics Consortium"/>
            <person name="Kohler A."/>
            <person name="Kuo A."/>
            <person name="Nagy L.G."/>
            <person name="Floudas D."/>
            <person name="Copeland A."/>
            <person name="Barry K.W."/>
            <person name="Cichocki N."/>
            <person name="Veneault-Fourrey C."/>
            <person name="LaButti K."/>
            <person name="Lindquist E.A."/>
            <person name="Lipzen A."/>
            <person name="Lundell T."/>
            <person name="Morin E."/>
            <person name="Murat C."/>
            <person name="Riley R."/>
            <person name="Ohm R."/>
            <person name="Sun H."/>
            <person name="Tunlid A."/>
            <person name="Henrissat B."/>
            <person name="Grigoriev I.V."/>
            <person name="Hibbett D.S."/>
            <person name="Martin F."/>
        </authorList>
    </citation>
    <scope>NUCLEOTIDE SEQUENCE [LARGE SCALE GENOMIC DNA]</scope>
    <source>
        <strain evidence="6">FD-334 SS-4</strain>
    </source>
</reference>
<dbReference type="OMA" id="GRICFRI"/>
<dbReference type="EMBL" id="KN817534">
    <property type="protein sequence ID" value="KJA24889.1"/>
    <property type="molecule type" value="Genomic_DNA"/>
</dbReference>
<dbReference type="Proteomes" id="UP000054270">
    <property type="component" value="Unassembled WGS sequence"/>
</dbReference>
<evidence type="ECO:0000313" key="6">
    <source>
        <dbReference type="Proteomes" id="UP000054270"/>
    </source>
</evidence>
<proteinExistence type="inferred from homology"/>
<dbReference type="Pfam" id="PF00656">
    <property type="entry name" value="Peptidase_C14"/>
    <property type="match status" value="1"/>
</dbReference>
<gene>
    <name evidence="5" type="ORF">HYPSUDRAFT_53417</name>
</gene>
<dbReference type="GO" id="GO:0004197">
    <property type="term" value="F:cysteine-type endopeptidase activity"/>
    <property type="evidence" value="ECO:0007669"/>
    <property type="project" value="InterPro"/>
</dbReference>
<evidence type="ECO:0000256" key="1">
    <source>
        <dbReference type="ARBA" id="ARBA00009005"/>
    </source>
</evidence>
<keyword evidence="6" id="KW-1185">Reference proteome</keyword>
<evidence type="ECO:0000313" key="5">
    <source>
        <dbReference type="EMBL" id="KJA24889.1"/>
    </source>
</evidence>
<dbReference type="OrthoDB" id="3223806at2759"/>
<dbReference type="GO" id="GO:0006508">
    <property type="term" value="P:proteolysis"/>
    <property type="evidence" value="ECO:0007669"/>
    <property type="project" value="InterPro"/>
</dbReference>
<dbReference type="PANTHER" id="PTHR48104">
    <property type="entry name" value="METACASPASE-4"/>
    <property type="match status" value="1"/>
</dbReference>
<protein>
    <recommendedName>
        <fullName evidence="4">Peptidase C14 caspase domain-containing protein</fullName>
    </recommendedName>
</protein>
<dbReference type="GO" id="GO:0005737">
    <property type="term" value="C:cytoplasm"/>
    <property type="evidence" value="ECO:0007669"/>
    <property type="project" value="TreeGrafter"/>
</dbReference>
<dbReference type="InterPro" id="IPR050452">
    <property type="entry name" value="Metacaspase"/>
</dbReference>
<keyword evidence="3" id="KW-0788">Thiol protease</keyword>
<dbReference type="InterPro" id="IPR011600">
    <property type="entry name" value="Pept_C14_caspase"/>
</dbReference>
<dbReference type="SUPFAM" id="SSF52129">
    <property type="entry name" value="Caspase-like"/>
    <property type="match status" value="1"/>
</dbReference>
<comment type="similarity">
    <text evidence="1">Belongs to the peptidase C14B family.</text>
</comment>
<keyword evidence="3" id="KW-0378">Hydrolase</keyword>
<evidence type="ECO:0000259" key="4">
    <source>
        <dbReference type="Pfam" id="PF00656"/>
    </source>
</evidence>
<dbReference type="PANTHER" id="PTHR48104:SF30">
    <property type="entry name" value="METACASPASE-1"/>
    <property type="match status" value="1"/>
</dbReference>
<evidence type="ECO:0000256" key="2">
    <source>
        <dbReference type="ARBA" id="ARBA00022703"/>
    </source>
</evidence>